<feature type="transmembrane region" description="Helical" evidence="14">
    <location>
        <begin position="1799"/>
        <end position="1819"/>
    </location>
</feature>
<dbReference type="GO" id="GO:0003843">
    <property type="term" value="F:1,3-beta-D-glucan synthase activity"/>
    <property type="evidence" value="ECO:0007669"/>
    <property type="project" value="UniProtKB-EC"/>
</dbReference>
<proteinExistence type="inferred from homology"/>
<feature type="transmembrane region" description="Helical" evidence="14">
    <location>
        <begin position="645"/>
        <end position="666"/>
    </location>
</feature>
<dbReference type="PANTHER" id="PTHR12741">
    <property type="entry name" value="LYST-INTERACTING PROTEIN LIP5 DOPAMINE RESPONSIVE PROTEIN DRG-1"/>
    <property type="match status" value="1"/>
</dbReference>
<keyword evidence="17" id="KW-1185">Reference proteome</keyword>
<feature type="transmembrane region" description="Helical" evidence="14">
    <location>
        <begin position="545"/>
        <end position="562"/>
    </location>
</feature>
<dbReference type="InterPro" id="IPR026899">
    <property type="entry name" value="FKS1-like_dom1"/>
</dbReference>
<evidence type="ECO:0000256" key="10">
    <source>
        <dbReference type="ARBA" id="ARBA00023136"/>
    </source>
</evidence>
<organism evidence="16 17">
    <name type="scientific">Riccia sorocarpa</name>
    <dbReference type="NCBI Taxonomy" id="122646"/>
    <lineage>
        <taxon>Eukaryota</taxon>
        <taxon>Viridiplantae</taxon>
        <taxon>Streptophyta</taxon>
        <taxon>Embryophyta</taxon>
        <taxon>Marchantiophyta</taxon>
        <taxon>Marchantiopsida</taxon>
        <taxon>Marchantiidae</taxon>
        <taxon>Marchantiales</taxon>
        <taxon>Ricciaceae</taxon>
        <taxon>Riccia</taxon>
    </lineage>
</organism>
<feature type="transmembrane region" description="Helical" evidence="14">
    <location>
        <begin position="1866"/>
        <end position="1884"/>
    </location>
</feature>
<evidence type="ECO:0000256" key="2">
    <source>
        <dbReference type="ARBA" id="ARBA00009040"/>
    </source>
</evidence>
<comment type="similarity">
    <text evidence="2">Belongs to the glycosyltransferase 48 family.</text>
</comment>
<feature type="transmembrane region" description="Helical" evidence="14">
    <location>
        <begin position="1693"/>
        <end position="1717"/>
    </location>
</feature>
<feature type="domain" description="1,3-beta-glucan synthase component FKS1-like" evidence="15">
    <location>
        <begin position="354"/>
        <end position="471"/>
    </location>
</feature>
<dbReference type="Pfam" id="PF02364">
    <property type="entry name" value="Glucan_synthase"/>
    <property type="match status" value="1"/>
</dbReference>
<dbReference type="EC" id="2.4.1.34" evidence="3"/>
<evidence type="ECO:0000256" key="9">
    <source>
        <dbReference type="ARBA" id="ARBA00022989"/>
    </source>
</evidence>
<feature type="transmembrane region" description="Helical" evidence="14">
    <location>
        <begin position="611"/>
        <end position="630"/>
    </location>
</feature>
<feature type="transmembrane region" description="Helical" evidence="14">
    <location>
        <begin position="1770"/>
        <end position="1787"/>
    </location>
</feature>
<keyword evidence="9 14" id="KW-1133">Transmembrane helix</keyword>
<feature type="transmembrane region" description="Helical" evidence="14">
    <location>
        <begin position="1905"/>
        <end position="1923"/>
    </location>
</feature>
<evidence type="ECO:0000313" key="17">
    <source>
        <dbReference type="Proteomes" id="UP001633002"/>
    </source>
</evidence>
<evidence type="ECO:0000259" key="15">
    <source>
        <dbReference type="SMART" id="SM01205"/>
    </source>
</evidence>
<evidence type="ECO:0000256" key="13">
    <source>
        <dbReference type="ARBA" id="ARBA00047777"/>
    </source>
</evidence>
<protein>
    <recommendedName>
        <fullName evidence="12">1,3-beta-glucan synthase</fullName>
        <ecNumber evidence="3">2.4.1.34</ecNumber>
    </recommendedName>
    <alternativeName>
        <fullName evidence="12">1,3-beta-glucan synthase</fullName>
    </alternativeName>
</protein>
<keyword evidence="8" id="KW-0133">Cell shape</keyword>
<evidence type="ECO:0000256" key="14">
    <source>
        <dbReference type="SAM" id="Phobius"/>
    </source>
</evidence>
<dbReference type="GO" id="GO:0005886">
    <property type="term" value="C:plasma membrane"/>
    <property type="evidence" value="ECO:0007669"/>
    <property type="project" value="UniProtKB-SubCell"/>
</dbReference>
<gene>
    <name evidence="16" type="ORF">R1sor_015948</name>
</gene>
<dbReference type="EMBL" id="JBJQOH010000004">
    <property type="protein sequence ID" value="KAL3689639.1"/>
    <property type="molecule type" value="Genomic_DNA"/>
</dbReference>
<dbReference type="GO" id="GO:0008360">
    <property type="term" value="P:regulation of cell shape"/>
    <property type="evidence" value="ECO:0007669"/>
    <property type="project" value="UniProtKB-KW"/>
</dbReference>
<evidence type="ECO:0000256" key="11">
    <source>
        <dbReference type="ARBA" id="ARBA00023316"/>
    </source>
</evidence>
<evidence type="ECO:0000256" key="4">
    <source>
        <dbReference type="ARBA" id="ARBA00022475"/>
    </source>
</evidence>
<dbReference type="PANTHER" id="PTHR12741:SF47">
    <property type="entry name" value="CALLOSE SYNTHASE 9"/>
    <property type="match status" value="1"/>
</dbReference>
<feature type="transmembrane region" description="Helical" evidence="14">
    <location>
        <begin position="1831"/>
        <end position="1854"/>
    </location>
</feature>
<dbReference type="InterPro" id="IPR023175">
    <property type="entry name" value="Vta1/CALS_N_sf"/>
</dbReference>
<evidence type="ECO:0000256" key="1">
    <source>
        <dbReference type="ARBA" id="ARBA00004651"/>
    </source>
</evidence>
<feature type="transmembrane region" description="Helical" evidence="14">
    <location>
        <begin position="1585"/>
        <end position="1603"/>
    </location>
</feature>
<evidence type="ECO:0000256" key="6">
    <source>
        <dbReference type="ARBA" id="ARBA00022679"/>
    </source>
</evidence>
<dbReference type="Pfam" id="PF25968">
    <property type="entry name" value="CALS1"/>
    <property type="match status" value="1"/>
</dbReference>
<evidence type="ECO:0000256" key="12">
    <source>
        <dbReference type="ARBA" id="ARBA00032165"/>
    </source>
</evidence>
<keyword evidence="6" id="KW-0808">Transferase</keyword>
<dbReference type="InterPro" id="IPR058851">
    <property type="entry name" value="CALS1_helical"/>
</dbReference>
<keyword evidence="10 14" id="KW-0472">Membrane</keyword>
<comment type="catalytic activity">
    <reaction evidence="13">
        <text>[(1-&gt;3)-beta-D-glucosyl](n) + UDP-alpha-D-glucose = [(1-&gt;3)-beta-D-glucosyl](n+1) + UDP + H(+)</text>
        <dbReference type="Rhea" id="RHEA:21476"/>
        <dbReference type="Rhea" id="RHEA-COMP:11146"/>
        <dbReference type="Rhea" id="RHEA-COMP:14303"/>
        <dbReference type="ChEBI" id="CHEBI:15378"/>
        <dbReference type="ChEBI" id="CHEBI:37671"/>
        <dbReference type="ChEBI" id="CHEBI:58223"/>
        <dbReference type="ChEBI" id="CHEBI:58885"/>
        <dbReference type="EC" id="2.4.1.34"/>
    </reaction>
</comment>
<keyword evidence="11" id="KW-0961">Cell wall biogenesis/degradation</keyword>
<keyword evidence="5" id="KW-0328">Glycosyltransferase</keyword>
<reference evidence="16 17" key="1">
    <citation type="submission" date="2024-09" db="EMBL/GenBank/DDBJ databases">
        <title>Chromosome-scale assembly of Riccia sorocarpa.</title>
        <authorList>
            <person name="Paukszto L."/>
        </authorList>
    </citation>
    <scope>NUCLEOTIDE SEQUENCE [LARGE SCALE GENOMIC DNA]</scope>
    <source>
        <strain evidence="16">LP-2024</strain>
        <tissue evidence="16">Aerial parts of the thallus</tissue>
    </source>
</reference>
<keyword evidence="4" id="KW-1003">Cell membrane</keyword>
<feature type="transmembrane region" description="Helical" evidence="14">
    <location>
        <begin position="1528"/>
        <end position="1551"/>
    </location>
</feature>
<evidence type="ECO:0000256" key="7">
    <source>
        <dbReference type="ARBA" id="ARBA00022692"/>
    </source>
</evidence>
<sequence length="1956" mass="224952">MMRRGSVYDSPRRQQRAIDNWGHLVRRALLSADSRFTAEGRDDLGGFVPTSLGQEAGSINLILQVADEIQSQNPHVARILCEYAYLMAQQLDPQSEGRGVLQFKTGLMSVIRQKQSKREGERIDRSNDIIQIQNFYEEYRRFHKIDELERMEQQGGFGREDAEQAKRRMQKMKKISQVSKVLNDVLNSLIENTTEEERAKLPISKETKEKMESAAKKTAEFKPFNILPLESPGVPDTIVLIEEVRAAALTLGYSHELPRLPEGAVKAGLQRDIDIFDLLEYIFGFQIGNVNNQREQLILLLANSQAALGPPSRANQVDEGAIRRCYDRLLDNYIKWCHYLRIRAVTERATGDPRMMVLLTATYLLIWGEAANLRFLPECLCYIFHHMVKELYQLLENTNPSGVAERSLLNPAGSGTAYLDKVVTPLYQVIAAEAKNSQDGKASHAAWRNYDDFNEYFWSPRCLDSLSWPWRPDAGFMMKPKKKASFLLDALDLSTFFVKNFLSEIGSMLQEGFILQRTKGEKKVGKMTFVEHRTGFHVYHSFHRLWIFFTVMLQALMIFAFSDQKLNDRTFKKMLSVGVTFVMMKFFQSLLDLFFIYGAYTSTQGWTFSRIFSRLAWFGGLGGAITWLYVKMMQEDNSGTGATTWYHLFLIVLGSYLGAQLLITLIMRIPFLRRRAEACGDWAIIRFIMWIHQDRYFVGRGLYERTRDYLAYTLFWIVVLASKFAFSYFFQIKALVEPTRIIESTRLDYKWHDIVSQDNHNALTIAALWAPVILIYYLDTQVWYTIISSFVGGLEGASARLGEIRTVSMFQKRFSSFPDAFSKNLFSKSGEKNQGSLATQLNWNLQKLNAFRFAPMWNEVVNSLREEDYISNSEKDLLLMPRNQWPGSLVQWPLFLLANKVYLGVEMAQDSRSLNQQQLWEKVSKDEYMAFAVDEAYKLLEEVLLSLVKHDAGHIWVKGVFNDVNAGIQESALQGHFYLKRVDSVLTKVTALTGILTNKKLGMEKLKPQAVIAMQNLYDAVMNDFFTVELKERIEEFRALKEARMTGRLFVNLDWPILDREMENVKRLHLLLTITKSAAEIPKNLEARRRLQFFTNSLFMDMPPPPEVQKSLSFSVFTPYYAEDVLYDKKKLKEENEDGITILFYLQKIFPDEWKNFVERQGQYTSNEIERQLNNEKNDMMDLRLWASYRGQTLARTVRGMMYYKKALILQSLLEGNPDVEEGGFLGATLEESPGYRMARAIAETKFTYVVTCQIYGQQKQKGEQQAKDILYLMKKYESLRVAYVDIVDQKCEGPDGKIVHTQEFYSKLIKGDPDGMDQEVYSIKLPGQFRLGEGKPENQNHAIIFTRGDACQTIDMNQDNYFEEAYKMRNLLDEFNSTSCLRRPTILGVREHVFTGSVSSLAWFMSQQETSFVTLGQRVLARPLKVRMHYGHPDVFDRIFHITRGGISKASRTINISEDIFAGFNSTLRQGNITHHEYIQVGKGRDVGLNQIAMFEAKVSSGNGEQILSRDVFRLGQLFDFFRMLSFFYTSVGYYVTTLMTTLVVYVFLYGKVYLALSGMDQQLQDVADLTGNRALASAINTQFLLQIGIFTAIPMIVNFILEQGVLKAIISFLTMQLQLASVFFTFSLGTRTHYFGRTVLHGGAKASRGFVVQHIKFADNYRLYSRSHFIKALEISMLLITYLAYGQDNSGVAYILLSFSSWFMALSWLFAPYIFNPSGFEWQKIVEDFDDWTNWLFYKGGVGLKDTESWEAWWEGEQAHIKTLRGRIWEIILSLRFFFFQYGVVYSLQVSGRSESLAVYGYSWIAFFGLILLFQVFTITTRTSVKFQLFLRLFQGVLFLILLAAIVVTIVFTDLSVGDCFATLLVFIPTGWGILSICQAIRPIVEKLRLWDAVRTGFRLYDAMMGAIIFTPIAIISWFPFVSTFQTRLLYNQAFSRGLEISIILAGNRPNANT</sequence>
<dbReference type="InterPro" id="IPR003440">
    <property type="entry name" value="Glyco_trans_48_dom"/>
</dbReference>
<name>A0ABD3HGR3_9MARC</name>
<accession>A0ABD3HGR3</accession>
<feature type="transmembrane region" description="Helical" evidence="14">
    <location>
        <begin position="709"/>
        <end position="730"/>
    </location>
</feature>
<dbReference type="Gene3D" id="1.25.40.270">
    <property type="entry name" value="Vacuolar protein sorting-associated protein vta1"/>
    <property type="match status" value="1"/>
</dbReference>
<dbReference type="Proteomes" id="UP001633002">
    <property type="component" value="Unassembled WGS sequence"/>
</dbReference>
<dbReference type="Pfam" id="PF14288">
    <property type="entry name" value="FKS1_dom1"/>
    <property type="match status" value="1"/>
</dbReference>
<evidence type="ECO:0000256" key="8">
    <source>
        <dbReference type="ARBA" id="ARBA00022960"/>
    </source>
</evidence>
<dbReference type="SMART" id="SM01205">
    <property type="entry name" value="FKS1_dom1"/>
    <property type="match status" value="1"/>
</dbReference>
<comment type="subcellular location">
    <subcellularLocation>
        <location evidence="1">Cell membrane</location>
        <topology evidence="1">Multi-pass membrane protein</topology>
    </subcellularLocation>
</comment>
<evidence type="ECO:0000256" key="3">
    <source>
        <dbReference type="ARBA" id="ARBA00012589"/>
    </source>
</evidence>
<evidence type="ECO:0000313" key="16">
    <source>
        <dbReference type="EMBL" id="KAL3689639.1"/>
    </source>
</evidence>
<feature type="transmembrane region" description="Helical" evidence="14">
    <location>
        <begin position="1609"/>
        <end position="1630"/>
    </location>
</feature>
<comment type="caution">
    <text evidence="16">The sequence shown here is derived from an EMBL/GenBank/DDBJ whole genome shotgun (WGS) entry which is preliminary data.</text>
</comment>
<evidence type="ECO:0000256" key="5">
    <source>
        <dbReference type="ARBA" id="ARBA00022676"/>
    </source>
</evidence>
<feature type="transmembrane region" description="Helical" evidence="14">
    <location>
        <begin position="574"/>
        <end position="599"/>
    </location>
</feature>
<keyword evidence="7 14" id="KW-0812">Transmembrane</keyword>